<dbReference type="AlphaFoldDB" id="A0A2V4THQ7"/>
<evidence type="ECO:0000259" key="1">
    <source>
        <dbReference type="Pfam" id="PF01850"/>
    </source>
</evidence>
<accession>A0A2V4THQ7</accession>
<name>A0A2V4THQ7_9BURK</name>
<feature type="domain" description="PIN" evidence="1">
    <location>
        <begin position="3"/>
        <end position="99"/>
    </location>
</feature>
<evidence type="ECO:0000313" key="2">
    <source>
        <dbReference type="EMBL" id="PYE13190.1"/>
    </source>
</evidence>
<dbReference type="Pfam" id="PF01850">
    <property type="entry name" value="PIN"/>
    <property type="match status" value="1"/>
</dbReference>
<reference evidence="2 3" key="1">
    <citation type="submission" date="2018-06" db="EMBL/GenBank/DDBJ databases">
        <title>Genomic Encyclopedia of Type Strains, Phase IV (KMG-V): Genome sequencing to study the core and pangenomes of soil and plant-associated prokaryotes.</title>
        <authorList>
            <person name="Whitman W."/>
        </authorList>
    </citation>
    <scope>NUCLEOTIDE SEQUENCE [LARGE SCALE GENOMIC DNA]</scope>
    <source>
        <strain evidence="2 3">SRCL-318</strain>
    </source>
</reference>
<sequence>MKIAVDTNVLLRAIVADDEEQADKATALLDTADMVAVSLQTLCELVWVLRSAYKVAKPDIASAIRALLDTRNVVANRPAAEAGLALLELGGDFADGVIAWDGRFLGGEQFISFDKKAVSLLTKQGHSATLL</sequence>
<dbReference type="Gene3D" id="3.40.50.1010">
    <property type="entry name" value="5'-nuclease"/>
    <property type="match status" value="1"/>
</dbReference>
<dbReference type="SUPFAM" id="SSF88723">
    <property type="entry name" value="PIN domain-like"/>
    <property type="match status" value="1"/>
</dbReference>
<gene>
    <name evidence="2" type="ORF">C7410_1485</name>
</gene>
<dbReference type="PANTHER" id="PTHR39664">
    <property type="match status" value="1"/>
</dbReference>
<dbReference type="EMBL" id="QJSQ01000048">
    <property type="protein sequence ID" value="PYE13190.1"/>
    <property type="molecule type" value="Genomic_DNA"/>
</dbReference>
<protein>
    <submittedName>
        <fullName evidence="2">Putative nucleic-acid-binding protein</fullName>
    </submittedName>
</protein>
<comment type="caution">
    <text evidence="2">The sequence shown here is derived from an EMBL/GenBank/DDBJ whole genome shotgun (WGS) entry which is preliminary data.</text>
</comment>
<evidence type="ECO:0000313" key="3">
    <source>
        <dbReference type="Proteomes" id="UP000247772"/>
    </source>
</evidence>
<organism evidence="2 3">
    <name type="scientific">Paraburkholderia silvatlantica</name>
    <dbReference type="NCBI Taxonomy" id="321895"/>
    <lineage>
        <taxon>Bacteria</taxon>
        <taxon>Pseudomonadati</taxon>
        <taxon>Pseudomonadota</taxon>
        <taxon>Betaproteobacteria</taxon>
        <taxon>Burkholderiales</taxon>
        <taxon>Burkholderiaceae</taxon>
        <taxon>Paraburkholderia</taxon>
    </lineage>
</organism>
<dbReference type="CDD" id="cd18683">
    <property type="entry name" value="PIN_VapC-like"/>
    <property type="match status" value="1"/>
</dbReference>
<dbReference type="OrthoDB" id="32974at2"/>
<proteinExistence type="predicted"/>
<dbReference type="PANTHER" id="PTHR39664:SF2">
    <property type="entry name" value="NUCLEIC ACID-BINDING PROTEIN, CONTAINING PIN DOMAIN-RELATED"/>
    <property type="match status" value="1"/>
</dbReference>
<dbReference type="RefSeq" id="WP_110857764.1">
    <property type="nucleotide sequence ID" value="NZ_QJSQ01000048.1"/>
</dbReference>
<dbReference type="Proteomes" id="UP000247772">
    <property type="component" value="Unassembled WGS sequence"/>
</dbReference>
<dbReference type="InterPro" id="IPR029060">
    <property type="entry name" value="PIN-like_dom_sf"/>
</dbReference>
<dbReference type="InterPro" id="IPR002716">
    <property type="entry name" value="PIN_dom"/>
</dbReference>